<keyword evidence="5" id="KW-1185">Reference proteome</keyword>
<dbReference type="PANTHER" id="PTHR39405">
    <property type="entry name" value="DSC E3 UBIQUITIN LIGASE COMPLEX SUBUNIT 4"/>
    <property type="match status" value="1"/>
</dbReference>
<accession>A0A2C5Y984</accession>
<dbReference type="OrthoDB" id="5428737at2759"/>
<sequence>MNRDVSHHEAERIDDDGATSDNVPEGANSGSSSNLQPHTRHRRKRKIKRKRRRPGLVKKLEFTTHLLQTLDLVVFAELSALYYMECSMFRFLLRALSQVLYLTPKHESFPFHTPAGRILTLLIVMPNIVCLLLHLFGSLPTGPEFHRGYQHGGVVIDFIGQKPATYRLYYLLRERLRLRLNTFRPLLPALALEIPRMRSSEDLDAEERGILQADTLDETESIELQSLHFSRRGVSSPELAESSRTDQMPESNVSAASLLDILTSGNAVLGEYHIVQSLSSAAMDLDRAAAQSLRTISYGATMAALRAQQRGTLTQSRPQPNTEQAN</sequence>
<dbReference type="GO" id="GO:0032933">
    <property type="term" value="P:SREBP signaling pathway"/>
    <property type="evidence" value="ECO:0007669"/>
    <property type="project" value="InterPro"/>
</dbReference>
<proteinExistence type="predicted"/>
<dbReference type="Pfam" id="PF08508">
    <property type="entry name" value="DUF1746"/>
    <property type="match status" value="1"/>
</dbReference>
<feature type="domain" description="DUF1746" evidence="3">
    <location>
        <begin position="70"/>
        <end position="172"/>
    </location>
</feature>
<feature type="compositionally biased region" description="Polar residues" evidence="1">
    <location>
        <begin position="28"/>
        <end position="37"/>
    </location>
</feature>
<keyword evidence="2" id="KW-0812">Transmembrane</keyword>
<reference evidence="4 5" key="1">
    <citation type="submission" date="2017-06" db="EMBL/GenBank/DDBJ databases">
        <title>Ant-infecting Ophiocordyceps genomes reveal a high diversity of potential behavioral manipulation genes and a possible major role for enterotoxins.</title>
        <authorList>
            <person name="De Bekker C."/>
            <person name="Evans H.C."/>
            <person name="Brachmann A."/>
            <person name="Hughes D.P."/>
        </authorList>
    </citation>
    <scope>NUCLEOTIDE SEQUENCE [LARGE SCALE GENOMIC DNA]</scope>
    <source>
        <strain evidence="4 5">Map64</strain>
    </source>
</reference>
<evidence type="ECO:0000256" key="1">
    <source>
        <dbReference type="SAM" id="MobiDB-lite"/>
    </source>
</evidence>
<dbReference type="AlphaFoldDB" id="A0A2C5Y984"/>
<protein>
    <recommendedName>
        <fullName evidence="3">DUF1746 domain-containing protein</fullName>
    </recommendedName>
</protein>
<organism evidence="4 5">
    <name type="scientific">Ophiocordyceps australis</name>
    <dbReference type="NCBI Taxonomy" id="1399860"/>
    <lineage>
        <taxon>Eukaryota</taxon>
        <taxon>Fungi</taxon>
        <taxon>Dikarya</taxon>
        <taxon>Ascomycota</taxon>
        <taxon>Pezizomycotina</taxon>
        <taxon>Sordariomycetes</taxon>
        <taxon>Hypocreomycetidae</taxon>
        <taxon>Hypocreales</taxon>
        <taxon>Ophiocordycipitaceae</taxon>
        <taxon>Ophiocordyceps</taxon>
    </lineage>
</organism>
<keyword evidence="2" id="KW-0472">Membrane</keyword>
<evidence type="ECO:0000313" key="5">
    <source>
        <dbReference type="Proteomes" id="UP000226192"/>
    </source>
</evidence>
<comment type="caution">
    <text evidence="4">The sequence shown here is derived from an EMBL/GenBank/DDBJ whole genome shotgun (WGS) entry which is preliminary data.</text>
</comment>
<evidence type="ECO:0000313" key="4">
    <source>
        <dbReference type="EMBL" id="PHH64183.1"/>
    </source>
</evidence>
<feature type="region of interest" description="Disordered" evidence="1">
    <location>
        <begin position="1"/>
        <end position="52"/>
    </location>
</feature>
<keyword evidence="2" id="KW-1133">Transmembrane helix</keyword>
<dbReference type="InterPro" id="IPR038967">
    <property type="entry name" value="Dsc4-like"/>
</dbReference>
<evidence type="ECO:0000256" key="2">
    <source>
        <dbReference type="SAM" id="Phobius"/>
    </source>
</evidence>
<gene>
    <name evidence="4" type="ORF">CDD81_4930</name>
</gene>
<feature type="compositionally biased region" description="Basic and acidic residues" evidence="1">
    <location>
        <begin position="1"/>
        <end position="11"/>
    </location>
</feature>
<dbReference type="GO" id="GO:0044695">
    <property type="term" value="C:Dsc E3 ubiquitin ligase complex"/>
    <property type="evidence" value="ECO:0007669"/>
    <property type="project" value="InterPro"/>
</dbReference>
<dbReference type="GO" id="GO:0005783">
    <property type="term" value="C:endoplasmic reticulum"/>
    <property type="evidence" value="ECO:0007669"/>
    <property type="project" value="TreeGrafter"/>
</dbReference>
<name>A0A2C5Y984_9HYPO</name>
<feature type="compositionally biased region" description="Basic residues" evidence="1">
    <location>
        <begin position="38"/>
        <end position="52"/>
    </location>
</feature>
<dbReference type="InterPro" id="IPR013715">
    <property type="entry name" value="DUF1746"/>
</dbReference>
<evidence type="ECO:0000259" key="3">
    <source>
        <dbReference type="Pfam" id="PF08508"/>
    </source>
</evidence>
<dbReference type="EMBL" id="NJET01000035">
    <property type="protein sequence ID" value="PHH64183.1"/>
    <property type="molecule type" value="Genomic_DNA"/>
</dbReference>
<dbReference type="PANTHER" id="PTHR39405:SF1">
    <property type="entry name" value="DSC E3 UBIQUITIN LIGASE COMPLEX SUBUNIT 4"/>
    <property type="match status" value="1"/>
</dbReference>
<feature type="transmembrane region" description="Helical" evidence="2">
    <location>
        <begin position="118"/>
        <end position="137"/>
    </location>
</feature>
<dbReference type="Proteomes" id="UP000226192">
    <property type="component" value="Unassembled WGS sequence"/>
</dbReference>